<dbReference type="Proteomes" id="UP001153148">
    <property type="component" value="Unassembled WGS sequence"/>
</dbReference>
<reference evidence="2" key="1">
    <citation type="submission" date="2021-03" db="EMBL/GenBank/DDBJ databases">
        <authorList>
            <person name="Tran Van P."/>
        </authorList>
    </citation>
    <scope>NUCLEOTIDE SEQUENCE</scope>
</reference>
<proteinExistence type="predicted"/>
<feature type="non-terminal residue" evidence="2">
    <location>
        <position position="1"/>
    </location>
</feature>
<sequence length="113" mass="13037">KLILCHFVQNQHWPCTIEMSINKEMFVSNEVTSKNSLKKVLRCSRAFQDFLNVTEKIPNPSFKMIFDDPGYQIMNEDEIVSYLQDSDELSDDEEDECGNIPSKNESGSSNYCN</sequence>
<accession>A0ABN7P438</accession>
<name>A0ABN7P438_TIMPD</name>
<comment type="caution">
    <text evidence="2">The sequence shown here is derived from an EMBL/GenBank/DDBJ whole genome shotgun (WGS) entry which is preliminary data.</text>
</comment>
<evidence type="ECO:0000313" key="3">
    <source>
        <dbReference type="Proteomes" id="UP001153148"/>
    </source>
</evidence>
<feature type="compositionally biased region" description="Acidic residues" evidence="1">
    <location>
        <begin position="85"/>
        <end position="97"/>
    </location>
</feature>
<organism evidence="2 3">
    <name type="scientific">Timema podura</name>
    <name type="common">Walking stick</name>
    <dbReference type="NCBI Taxonomy" id="61482"/>
    <lineage>
        <taxon>Eukaryota</taxon>
        <taxon>Metazoa</taxon>
        <taxon>Ecdysozoa</taxon>
        <taxon>Arthropoda</taxon>
        <taxon>Hexapoda</taxon>
        <taxon>Insecta</taxon>
        <taxon>Pterygota</taxon>
        <taxon>Neoptera</taxon>
        <taxon>Polyneoptera</taxon>
        <taxon>Phasmatodea</taxon>
        <taxon>Timematodea</taxon>
        <taxon>Timematoidea</taxon>
        <taxon>Timematidae</taxon>
        <taxon>Timema</taxon>
    </lineage>
</organism>
<feature type="region of interest" description="Disordered" evidence="1">
    <location>
        <begin position="85"/>
        <end position="113"/>
    </location>
</feature>
<evidence type="ECO:0000313" key="2">
    <source>
        <dbReference type="EMBL" id="CAG2061189.1"/>
    </source>
</evidence>
<dbReference type="EMBL" id="CAJPIN010014904">
    <property type="protein sequence ID" value="CAG2061189.1"/>
    <property type="molecule type" value="Genomic_DNA"/>
</dbReference>
<evidence type="ECO:0000256" key="1">
    <source>
        <dbReference type="SAM" id="MobiDB-lite"/>
    </source>
</evidence>
<feature type="compositionally biased region" description="Polar residues" evidence="1">
    <location>
        <begin position="101"/>
        <end position="113"/>
    </location>
</feature>
<protein>
    <submittedName>
        <fullName evidence="2">Uncharacterized protein</fullName>
    </submittedName>
</protein>
<keyword evidence="3" id="KW-1185">Reference proteome</keyword>
<feature type="non-terminal residue" evidence="2">
    <location>
        <position position="113"/>
    </location>
</feature>
<gene>
    <name evidence="2" type="ORF">TPAB3V08_LOCUS8144</name>
</gene>